<keyword evidence="3" id="KW-0418">Kinase</keyword>
<dbReference type="GO" id="GO:0005524">
    <property type="term" value="F:ATP binding"/>
    <property type="evidence" value="ECO:0007669"/>
    <property type="project" value="InterPro"/>
</dbReference>
<dbReference type="Proteomes" id="UP000799439">
    <property type="component" value="Unassembled WGS sequence"/>
</dbReference>
<dbReference type="Gene3D" id="3.30.200.20">
    <property type="entry name" value="Phosphorylase Kinase, domain 1"/>
    <property type="match status" value="1"/>
</dbReference>
<organism evidence="3 4">
    <name type="scientific">Myriangium duriaei CBS 260.36</name>
    <dbReference type="NCBI Taxonomy" id="1168546"/>
    <lineage>
        <taxon>Eukaryota</taxon>
        <taxon>Fungi</taxon>
        <taxon>Dikarya</taxon>
        <taxon>Ascomycota</taxon>
        <taxon>Pezizomycotina</taxon>
        <taxon>Dothideomycetes</taxon>
        <taxon>Dothideomycetidae</taxon>
        <taxon>Myriangiales</taxon>
        <taxon>Myriangiaceae</taxon>
        <taxon>Myriangium</taxon>
    </lineage>
</organism>
<dbReference type="Gene3D" id="1.10.510.10">
    <property type="entry name" value="Transferase(Phosphotransferase) domain 1"/>
    <property type="match status" value="1"/>
</dbReference>
<dbReference type="PANTHER" id="PTHR44167:SF24">
    <property type="entry name" value="SERINE_THREONINE-PROTEIN KINASE CHK2"/>
    <property type="match status" value="1"/>
</dbReference>
<keyword evidence="3" id="KW-0808">Transferase</keyword>
<dbReference type="InterPro" id="IPR000719">
    <property type="entry name" value="Prot_kinase_dom"/>
</dbReference>
<evidence type="ECO:0000313" key="4">
    <source>
        <dbReference type="Proteomes" id="UP000799439"/>
    </source>
</evidence>
<proteinExistence type="predicted"/>
<dbReference type="SUPFAM" id="SSF56112">
    <property type="entry name" value="Protein kinase-like (PK-like)"/>
    <property type="match status" value="1"/>
</dbReference>
<dbReference type="GO" id="GO:0004674">
    <property type="term" value="F:protein serine/threonine kinase activity"/>
    <property type="evidence" value="ECO:0007669"/>
    <property type="project" value="TreeGrafter"/>
</dbReference>
<comment type="caution">
    <text evidence="3">The sequence shown here is derived from an EMBL/GenBank/DDBJ whole genome shotgun (WGS) entry which is preliminary data.</text>
</comment>
<dbReference type="GO" id="GO:0005634">
    <property type="term" value="C:nucleus"/>
    <property type="evidence" value="ECO:0007669"/>
    <property type="project" value="TreeGrafter"/>
</dbReference>
<keyword evidence="4" id="KW-1185">Reference proteome</keyword>
<dbReference type="PANTHER" id="PTHR44167">
    <property type="entry name" value="OVARIAN-SPECIFIC SERINE/THREONINE-PROTEIN KINASE LOK-RELATED"/>
    <property type="match status" value="1"/>
</dbReference>
<evidence type="ECO:0000259" key="2">
    <source>
        <dbReference type="PROSITE" id="PS50011"/>
    </source>
</evidence>
<evidence type="ECO:0000313" key="3">
    <source>
        <dbReference type="EMBL" id="KAF2153790.1"/>
    </source>
</evidence>
<feature type="domain" description="Protein kinase" evidence="2">
    <location>
        <begin position="48"/>
        <end position="307"/>
    </location>
</feature>
<reference evidence="3" key="1">
    <citation type="journal article" date="2020" name="Stud. Mycol.">
        <title>101 Dothideomycetes genomes: a test case for predicting lifestyles and emergence of pathogens.</title>
        <authorList>
            <person name="Haridas S."/>
            <person name="Albert R."/>
            <person name="Binder M."/>
            <person name="Bloem J."/>
            <person name="Labutti K."/>
            <person name="Salamov A."/>
            <person name="Andreopoulos B."/>
            <person name="Baker S."/>
            <person name="Barry K."/>
            <person name="Bills G."/>
            <person name="Bluhm B."/>
            <person name="Cannon C."/>
            <person name="Castanera R."/>
            <person name="Culley D."/>
            <person name="Daum C."/>
            <person name="Ezra D."/>
            <person name="Gonzalez J."/>
            <person name="Henrissat B."/>
            <person name="Kuo A."/>
            <person name="Liang C."/>
            <person name="Lipzen A."/>
            <person name="Lutzoni F."/>
            <person name="Magnuson J."/>
            <person name="Mondo S."/>
            <person name="Nolan M."/>
            <person name="Ohm R."/>
            <person name="Pangilinan J."/>
            <person name="Park H.-J."/>
            <person name="Ramirez L."/>
            <person name="Alfaro M."/>
            <person name="Sun H."/>
            <person name="Tritt A."/>
            <person name="Yoshinaga Y."/>
            <person name="Zwiers L.-H."/>
            <person name="Turgeon B."/>
            <person name="Goodwin S."/>
            <person name="Spatafora J."/>
            <person name="Crous P."/>
            <person name="Grigoriev I."/>
        </authorList>
    </citation>
    <scope>NUCLEOTIDE SEQUENCE</scope>
    <source>
        <strain evidence="3">CBS 260.36</strain>
    </source>
</reference>
<dbReference type="GO" id="GO:0044773">
    <property type="term" value="P:mitotic DNA damage checkpoint signaling"/>
    <property type="evidence" value="ECO:0007669"/>
    <property type="project" value="TreeGrafter"/>
</dbReference>
<accession>A0A9P4J5X4</accession>
<evidence type="ECO:0000256" key="1">
    <source>
        <dbReference type="SAM" id="MobiDB-lite"/>
    </source>
</evidence>
<dbReference type="SMART" id="SM00220">
    <property type="entry name" value="S_TKc"/>
    <property type="match status" value="1"/>
</dbReference>
<sequence length="307" mass="35056">MADLEYIFEYPDLSTQQGIATQTELTRIYFKEILKTPSPFRAVLNTMTEAATKIGDWNIHSVVGMTRQRGSVRAATHEYTGDVVAVKAVDYSQSTWKAIAEEVNTYERLRRHLHEQEGANLIMQLYDVFYERGADYSGEQTIYLFWTPLMKYDFANLLDVPSISRLLSNEDTLELYHQALIGIEALHSLGWVHRDIKPENIGFDMNPLRAVILDLETATYLPDYHSAGINAAYEAPEQSGTWRPKSRNGRTTAEAATCGLRAVWGWRSTTRVSRGRAALIRGRKGGRRLRRRGRRRRGGSIRGRWRG</sequence>
<dbReference type="PROSITE" id="PS50011">
    <property type="entry name" value="PROTEIN_KINASE_DOM"/>
    <property type="match status" value="1"/>
</dbReference>
<protein>
    <submittedName>
        <fullName evidence="3">Kinase-like protein</fullName>
    </submittedName>
</protein>
<dbReference type="AlphaFoldDB" id="A0A9P4J5X4"/>
<dbReference type="GO" id="GO:0005737">
    <property type="term" value="C:cytoplasm"/>
    <property type="evidence" value="ECO:0007669"/>
    <property type="project" value="TreeGrafter"/>
</dbReference>
<feature type="region of interest" description="Disordered" evidence="1">
    <location>
        <begin position="286"/>
        <end position="307"/>
    </location>
</feature>
<dbReference type="Pfam" id="PF00069">
    <property type="entry name" value="Pkinase"/>
    <property type="match status" value="1"/>
</dbReference>
<gene>
    <name evidence="3" type="ORF">K461DRAFT_276836</name>
</gene>
<name>A0A9P4J5X4_9PEZI</name>
<dbReference type="OrthoDB" id="5979581at2759"/>
<dbReference type="EMBL" id="ML996084">
    <property type="protein sequence ID" value="KAF2153790.1"/>
    <property type="molecule type" value="Genomic_DNA"/>
</dbReference>
<dbReference type="InterPro" id="IPR011009">
    <property type="entry name" value="Kinase-like_dom_sf"/>
</dbReference>